<dbReference type="KEGG" id="rsb:RS694_01720"/>
<evidence type="ECO:0000256" key="1">
    <source>
        <dbReference type="SAM" id="MobiDB-lite"/>
    </source>
</evidence>
<dbReference type="STRING" id="1484693.RS694_01720"/>
<sequence>MPLLRVGDIWRDGQLDGRPDYELEEFKNIQIDARTTTLIKAGLNIDEAGFLLPLAEHPWHLQCTQSYCAMVNLPDGKRLIIPCMELIRFYFGSSSNLLSKLFIPALDRKSLYSSASFDARSKHLFLQLAEKISGASAADIGRLHLSRLAWRAAAVVGSSLLKASVAQQPIHPQALFPFEGETTLIAAGKWLSFAGQPRATFLVYNLRSCEHPFPFRSLSYKITGGHTKPERPIEDSDQSQAQPMRASARDAQDQPLVERDASNNLAPRTRTYRIEPRFPDLAPKPIWKSRALSYTEWLKKQDRRRNTSSVREGAVGEPGSERRIRPVDLALLAQKDPISFSSAPEFLRPIVQVLNASQHINVELLTESEDDGWTIPISIVANVDGEIDSKLFIQTGEDFRLRRISVFALKHAEKQIYLVAIESTPVHIKSGSMIAFNSDDVLKTLRHATADFLNAPSSTVSIPSLLKAAFGI</sequence>
<dbReference type="EMBL" id="CP019239">
    <property type="protein sequence ID" value="APW41392.1"/>
    <property type="molecule type" value="Genomic_DNA"/>
</dbReference>
<feature type="compositionally biased region" description="Basic and acidic residues" evidence="1">
    <location>
        <begin position="247"/>
        <end position="261"/>
    </location>
</feature>
<keyword evidence="3" id="KW-1185">Reference proteome</keyword>
<name>A0A1P8K5W5_9BURK</name>
<dbReference type="Proteomes" id="UP000186110">
    <property type="component" value="Chromosome"/>
</dbReference>
<reference evidence="2 3" key="1">
    <citation type="submission" date="2017-01" db="EMBL/GenBank/DDBJ databases">
        <authorList>
            <person name="Mah S.A."/>
            <person name="Swanson W.J."/>
            <person name="Moy G.W."/>
            <person name="Vacquier V.D."/>
        </authorList>
    </citation>
    <scope>NUCLEOTIDE SEQUENCE [LARGE SCALE GENOMIC DNA]</scope>
    <source>
        <strain evidence="2 3">DSM 22694</strain>
    </source>
</reference>
<proteinExistence type="predicted"/>
<accession>A0A1P8K5W5</accession>
<gene>
    <name evidence="2" type="ORF">RS694_01720</name>
</gene>
<protein>
    <recommendedName>
        <fullName evidence="4">TnsE C-terminal domain-containing protein</fullName>
    </recommendedName>
</protein>
<dbReference type="AlphaFoldDB" id="A0A1P8K5W5"/>
<feature type="region of interest" description="Disordered" evidence="1">
    <location>
        <begin position="224"/>
        <end position="270"/>
    </location>
</feature>
<evidence type="ECO:0000313" key="2">
    <source>
        <dbReference type="EMBL" id="APW41392.1"/>
    </source>
</evidence>
<organism evidence="2 3">
    <name type="scientific">Rhodoferax saidenbachensis</name>
    <dbReference type="NCBI Taxonomy" id="1484693"/>
    <lineage>
        <taxon>Bacteria</taxon>
        <taxon>Pseudomonadati</taxon>
        <taxon>Pseudomonadota</taxon>
        <taxon>Betaproteobacteria</taxon>
        <taxon>Burkholderiales</taxon>
        <taxon>Comamonadaceae</taxon>
        <taxon>Rhodoferax</taxon>
    </lineage>
</organism>
<evidence type="ECO:0000313" key="3">
    <source>
        <dbReference type="Proteomes" id="UP000186110"/>
    </source>
</evidence>
<evidence type="ECO:0008006" key="4">
    <source>
        <dbReference type="Google" id="ProtNLM"/>
    </source>
</evidence>